<evidence type="ECO:0000313" key="1">
    <source>
        <dbReference type="EMBL" id="MED6122351.1"/>
    </source>
</evidence>
<accession>A0ABU6RE99</accession>
<dbReference type="EMBL" id="JASCZI010030412">
    <property type="protein sequence ID" value="MED6122351.1"/>
    <property type="molecule type" value="Genomic_DNA"/>
</dbReference>
<sequence length="136" mass="16306">MDHRGHNHERIIHFPDEEPDFMRERIEELGWGFMYNAFPPTNITMVWEFCANFSVAHQEHMFLRGRRIHFFENDICRYLGIHIYLPELDVDDAFKVAVERRKENNLEMKLIFGVIGRQGTNWANNPTDNTIPESWK</sequence>
<organism evidence="1 2">
    <name type="scientific">Stylosanthes scabra</name>
    <dbReference type="NCBI Taxonomy" id="79078"/>
    <lineage>
        <taxon>Eukaryota</taxon>
        <taxon>Viridiplantae</taxon>
        <taxon>Streptophyta</taxon>
        <taxon>Embryophyta</taxon>
        <taxon>Tracheophyta</taxon>
        <taxon>Spermatophyta</taxon>
        <taxon>Magnoliopsida</taxon>
        <taxon>eudicotyledons</taxon>
        <taxon>Gunneridae</taxon>
        <taxon>Pentapetalae</taxon>
        <taxon>rosids</taxon>
        <taxon>fabids</taxon>
        <taxon>Fabales</taxon>
        <taxon>Fabaceae</taxon>
        <taxon>Papilionoideae</taxon>
        <taxon>50 kb inversion clade</taxon>
        <taxon>dalbergioids sensu lato</taxon>
        <taxon>Dalbergieae</taxon>
        <taxon>Pterocarpus clade</taxon>
        <taxon>Stylosanthes</taxon>
    </lineage>
</organism>
<keyword evidence="2" id="KW-1185">Reference proteome</keyword>
<name>A0ABU6RE99_9FABA</name>
<dbReference type="Proteomes" id="UP001341840">
    <property type="component" value="Unassembled WGS sequence"/>
</dbReference>
<proteinExistence type="predicted"/>
<protein>
    <submittedName>
        <fullName evidence="1">Uncharacterized protein</fullName>
    </submittedName>
</protein>
<evidence type="ECO:0000313" key="2">
    <source>
        <dbReference type="Proteomes" id="UP001341840"/>
    </source>
</evidence>
<reference evidence="1 2" key="1">
    <citation type="journal article" date="2023" name="Plants (Basel)">
        <title>Bridging the Gap: Combining Genomics and Transcriptomics Approaches to Understand Stylosanthes scabra, an Orphan Legume from the Brazilian Caatinga.</title>
        <authorList>
            <person name="Ferreira-Neto J.R.C."/>
            <person name="da Silva M.D."/>
            <person name="Binneck E."/>
            <person name="de Melo N.F."/>
            <person name="da Silva R.H."/>
            <person name="de Melo A.L.T.M."/>
            <person name="Pandolfi V."/>
            <person name="Bustamante F.O."/>
            <person name="Brasileiro-Vidal A.C."/>
            <person name="Benko-Iseppon A.M."/>
        </authorList>
    </citation>
    <scope>NUCLEOTIDE SEQUENCE [LARGE SCALE GENOMIC DNA]</scope>
    <source>
        <tissue evidence="1">Leaves</tissue>
    </source>
</reference>
<gene>
    <name evidence="1" type="ORF">PIB30_039023</name>
</gene>
<comment type="caution">
    <text evidence="1">The sequence shown here is derived from an EMBL/GenBank/DDBJ whole genome shotgun (WGS) entry which is preliminary data.</text>
</comment>